<feature type="region of interest" description="Disordered" evidence="1">
    <location>
        <begin position="1"/>
        <end position="34"/>
    </location>
</feature>
<dbReference type="STRING" id="1193682.BJP25_13725"/>
<sequence>MVAAIAEPHQPHQPPDALLPDRPTRPRLPGHADLTTRPDFEALLSVLCSRAAGDVHLDLGELDFIDVSGVISLLRAAATLPEGSHLVLSNPPEAMRRILEVLNPGPDPGIRLA</sequence>
<dbReference type="InterPro" id="IPR058548">
    <property type="entry name" value="MlaB-like_STAS"/>
</dbReference>
<dbReference type="InterPro" id="IPR002645">
    <property type="entry name" value="STAS_dom"/>
</dbReference>
<dbReference type="Pfam" id="PF13466">
    <property type="entry name" value="STAS_2"/>
    <property type="match status" value="1"/>
</dbReference>
<protein>
    <recommendedName>
        <fullName evidence="2">STAS domain-containing protein</fullName>
    </recommendedName>
</protein>
<name>A0A1Q9LPV6_9PSEU</name>
<keyword evidence="4" id="KW-1185">Reference proteome</keyword>
<dbReference type="PROSITE" id="PS50801">
    <property type="entry name" value="STAS"/>
    <property type="match status" value="1"/>
</dbReference>
<evidence type="ECO:0000313" key="3">
    <source>
        <dbReference type="EMBL" id="OLR94031.1"/>
    </source>
</evidence>
<dbReference type="InterPro" id="IPR036513">
    <property type="entry name" value="STAS_dom_sf"/>
</dbReference>
<gene>
    <name evidence="3" type="ORF">BJP25_13725</name>
</gene>
<accession>A0A1Q9LPV6</accession>
<dbReference type="Proteomes" id="UP000186040">
    <property type="component" value="Unassembled WGS sequence"/>
</dbReference>
<dbReference type="AlphaFoldDB" id="A0A1Q9LPV6"/>
<dbReference type="EMBL" id="MKQR01000008">
    <property type="protein sequence ID" value="OLR94031.1"/>
    <property type="molecule type" value="Genomic_DNA"/>
</dbReference>
<organism evidence="3 4">
    <name type="scientific">Actinokineospora bangkokensis</name>
    <dbReference type="NCBI Taxonomy" id="1193682"/>
    <lineage>
        <taxon>Bacteria</taxon>
        <taxon>Bacillati</taxon>
        <taxon>Actinomycetota</taxon>
        <taxon>Actinomycetes</taxon>
        <taxon>Pseudonocardiales</taxon>
        <taxon>Pseudonocardiaceae</taxon>
        <taxon>Actinokineospora</taxon>
    </lineage>
</organism>
<comment type="caution">
    <text evidence="3">The sequence shown here is derived from an EMBL/GenBank/DDBJ whole genome shotgun (WGS) entry which is preliminary data.</text>
</comment>
<feature type="domain" description="STAS" evidence="2">
    <location>
        <begin position="27"/>
        <end position="113"/>
    </location>
</feature>
<evidence type="ECO:0000259" key="2">
    <source>
        <dbReference type="PROSITE" id="PS50801"/>
    </source>
</evidence>
<reference evidence="3 4" key="1">
    <citation type="submission" date="2016-10" db="EMBL/GenBank/DDBJ databases">
        <title>The Draft Genome Sequence of Actinokineospora bangkokensis 44EHWT reveals the biosynthetic pathway of antifungal compounds Thailandins with unusual extender unit butylmalonyl-CoA.</title>
        <authorList>
            <person name="Greule A."/>
            <person name="Intra B."/>
            <person name="Flemming S."/>
            <person name="Rommel M.G."/>
            <person name="Panbangred W."/>
            <person name="Bechthold A."/>
        </authorList>
    </citation>
    <scope>NUCLEOTIDE SEQUENCE [LARGE SCALE GENOMIC DNA]</scope>
    <source>
        <strain evidence="3 4">44EHW</strain>
    </source>
</reference>
<dbReference type="Gene3D" id="3.30.750.24">
    <property type="entry name" value="STAS domain"/>
    <property type="match status" value="1"/>
</dbReference>
<proteinExistence type="predicted"/>
<evidence type="ECO:0000256" key="1">
    <source>
        <dbReference type="SAM" id="MobiDB-lite"/>
    </source>
</evidence>
<evidence type="ECO:0000313" key="4">
    <source>
        <dbReference type="Proteomes" id="UP000186040"/>
    </source>
</evidence>
<dbReference type="SUPFAM" id="SSF52091">
    <property type="entry name" value="SpoIIaa-like"/>
    <property type="match status" value="1"/>
</dbReference>
<dbReference type="CDD" id="cd07043">
    <property type="entry name" value="STAS_anti-anti-sigma_factors"/>
    <property type="match status" value="1"/>
</dbReference>